<dbReference type="Proteomes" id="UP000189670">
    <property type="component" value="Unassembled WGS sequence"/>
</dbReference>
<reference evidence="2" key="1">
    <citation type="submission" date="2012-11" db="EMBL/GenBank/DDBJ databases">
        <authorList>
            <person name="Lucero-Rivera Y.E."/>
            <person name="Tovar-Ramirez D."/>
        </authorList>
    </citation>
    <scope>NUCLEOTIDE SEQUENCE [LARGE SCALE GENOMIC DNA]</scope>
    <source>
        <strain evidence="2">Araruama</strain>
    </source>
</reference>
<comment type="caution">
    <text evidence="1">The sequence shown here is derived from an EMBL/GenBank/DDBJ whole genome shotgun (WGS) entry which is preliminary data.</text>
</comment>
<accession>A0A1V1P9U9</accession>
<organism evidence="1 2">
    <name type="scientific">Candidatus Magnetoglobus multicellularis str. Araruama</name>
    <dbReference type="NCBI Taxonomy" id="890399"/>
    <lineage>
        <taxon>Bacteria</taxon>
        <taxon>Pseudomonadati</taxon>
        <taxon>Thermodesulfobacteriota</taxon>
        <taxon>Desulfobacteria</taxon>
        <taxon>Desulfobacterales</taxon>
        <taxon>Desulfobacteraceae</taxon>
        <taxon>Candidatus Magnetoglobus</taxon>
    </lineage>
</organism>
<dbReference type="AlphaFoldDB" id="A0A1V1P9U9"/>
<name>A0A1V1P9U9_9BACT</name>
<proteinExistence type="predicted"/>
<evidence type="ECO:0000313" key="2">
    <source>
        <dbReference type="Proteomes" id="UP000189670"/>
    </source>
</evidence>
<sequence length="143" mass="16039">MYFAKIFQCTGDDCNPQYGAQNAYALVLSRTDAGSAFGYITGKISPCNNSINTFNTRIWITDNQTIYAEGKLLEECYIFMTSEVGLFQLNIKTDGYLLDSCEINVPERGMVTHNADLTKILDYNGNFILDMGDVIQLMQQVSQ</sequence>
<evidence type="ECO:0000313" key="1">
    <source>
        <dbReference type="EMBL" id="ETR71465.1"/>
    </source>
</evidence>
<protein>
    <submittedName>
        <fullName evidence="1">Uncharacterized protein</fullName>
    </submittedName>
</protein>
<gene>
    <name evidence="1" type="ORF">OMM_08097</name>
</gene>
<dbReference type="EMBL" id="ATBP01000265">
    <property type="protein sequence ID" value="ETR71465.1"/>
    <property type="molecule type" value="Genomic_DNA"/>
</dbReference>